<dbReference type="RefSeq" id="WP_150874559.1">
    <property type="nucleotide sequence ID" value="NZ_VTWS01000001.1"/>
</dbReference>
<dbReference type="SUPFAM" id="SSF50022">
    <property type="entry name" value="ISP domain"/>
    <property type="match status" value="1"/>
</dbReference>
<reference evidence="6 7" key="1">
    <citation type="submission" date="2019-09" db="EMBL/GenBank/DDBJ databases">
        <title>Genome Sequence of Larkinella sp MA1.</title>
        <authorList>
            <person name="Srinivasan S."/>
        </authorList>
    </citation>
    <scope>NUCLEOTIDE SEQUENCE [LARGE SCALE GENOMIC DNA]</scope>
    <source>
        <strain evidence="6 7">MA1</strain>
    </source>
</reference>
<keyword evidence="4" id="KW-0411">Iron-sulfur</keyword>
<proteinExistence type="predicted"/>
<dbReference type="AlphaFoldDB" id="A0A5N1JRE7"/>
<dbReference type="EMBL" id="VTWS01000001">
    <property type="protein sequence ID" value="KAA9356403.1"/>
    <property type="molecule type" value="Genomic_DNA"/>
</dbReference>
<feature type="domain" description="Rieske" evidence="5">
    <location>
        <begin position="78"/>
        <end position="147"/>
    </location>
</feature>
<dbReference type="GO" id="GO:0046872">
    <property type="term" value="F:metal ion binding"/>
    <property type="evidence" value="ECO:0007669"/>
    <property type="project" value="UniProtKB-KW"/>
</dbReference>
<evidence type="ECO:0000256" key="2">
    <source>
        <dbReference type="ARBA" id="ARBA00022723"/>
    </source>
</evidence>
<dbReference type="PROSITE" id="PS51296">
    <property type="entry name" value="RIESKE"/>
    <property type="match status" value="1"/>
</dbReference>
<protein>
    <submittedName>
        <fullName evidence="6">Rieske 2Fe-2S domain-containing protein</fullName>
    </submittedName>
</protein>
<evidence type="ECO:0000313" key="7">
    <source>
        <dbReference type="Proteomes" id="UP000326344"/>
    </source>
</evidence>
<dbReference type="Proteomes" id="UP000326344">
    <property type="component" value="Unassembled WGS sequence"/>
</dbReference>
<keyword evidence="1" id="KW-0001">2Fe-2S</keyword>
<evidence type="ECO:0000256" key="4">
    <source>
        <dbReference type="ARBA" id="ARBA00023014"/>
    </source>
</evidence>
<accession>A0A5N1JRE7</accession>
<evidence type="ECO:0000256" key="1">
    <source>
        <dbReference type="ARBA" id="ARBA00022714"/>
    </source>
</evidence>
<keyword evidence="2" id="KW-0479">Metal-binding</keyword>
<keyword evidence="3" id="KW-0408">Iron</keyword>
<dbReference type="Pfam" id="PF00355">
    <property type="entry name" value="Rieske"/>
    <property type="match status" value="1"/>
</dbReference>
<organism evidence="6 7">
    <name type="scientific">Larkinella humicola</name>
    <dbReference type="NCBI Taxonomy" id="2607654"/>
    <lineage>
        <taxon>Bacteria</taxon>
        <taxon>Pseudomonadati</taxon>
        <taxon>Bacteroidota</taxon>
        <taxon>Cytophagia</taxon>
        <taxon>Cytophagales</taxon>
        <taxon>Spirosomataceae</taxon>
        <taxon>Larkinella</taxon>
    </lineage>
</organism>
<evidence type="ECO:0000313" key="6">
    <source>
        <dbReference type="EMBL" id="KAA9356403.1"/>
    </source>
</evidence>
<keyword evidence="7" id="KW-1185">Reference proteome</keyword>
<sequence length="148" mass="15579">MSQNQNSDALSRHQFLRQLGMQGAALLAVYCAGQSLTACSKSSDVTPDPLTSAITVDLTSSTNSALKTVGGYIVTNNVVVANTSKGYVAVTVVCSHEGKKKVQLRNGEFYCPEHGARYDLTGKGLNSEGSRGLTVYTVTQSGNVLTIS</sequence>
<gene>
    <name evidence="6" type="ORF">F0P93_01215</name>
</gene>
<dbReference type="InterPro" id="IPR036922">
    <property type="entry name" value="Rieske_2Fe-2S_sf"/>
</dbReference>
<dbReference type="Gene3D" id="2.102.10.10">
    <property type="entry name" value="Rieske [2Fe-2S] iron-sulphur domain"/>
    <property type="match status" value="1"/>
</dbReference>
<comment type="caution">
    <text evidence="6">The sequence shown here is derived from an EMBL/GenBank/DDBJ whole genome shotgun (WGS) entry which is preliminary data.</text>
</comment>
<evidence type="ECO:0000256" key="3">
    <source>
        <dbReference type="ARBA" id="ARBA00023004"/>
    </source>
</evidence>
<name>A0A5N1JRE7_9BACT</name>
<evidence type="ECO:0000259" key="5">
    <source>
        <dbReference type="PROSITE" id="PS51296"/>
    </source>
</evidence>
<dbReference type="InterPro" id="IPR017941">
    <property type="entry name" value="Rieske_2Fe-2S"/>
</dbReference>
<dbReference type="GO" id="GO:0051537">
    <property type="term" value="F:2 iron, 2 sulfur cluster binding"/>
    <property type="evidence" value="ECO:0007669"/>
    <property type="project" value="UniProtKB-KW"/>
</dbReference>